<dbReference type="Pfam" id="PF02214">
    <property type="entry name" value="BTB_2"/>
    <property type="match status" value="1"/>
</dbReference>
<dbReference type="InterPro" id="IPR003131">
    <property type="entry name" value="T1-type_BTB"/>
</dbReference>
<dbReference type="InterPro" id="IPR011333">
    <property type="entry name" value="SKP1/BTB/POZ_sf"/>
</dbReference>
<dbReference type="CDD" id="cd18316">
    <property type="entry name" value="BTB_POZ_KCTD-like"/>
    <property type="match status" value="1"/>
</dbReference>
<dbReference type="STRING" id="341454.A0A4S2MTL1"/>
<dbReference type="OrthoDB" id="2414723at2759"/>
<accession>A0A4S2MTL1</accession>
<evidence type="ECO:0000256" key="1">
    <source>
        <dbReference type="SAM" id="MobiDB-lite"/>
    </source>
</evidence>
<dbReference type="Proteomes" id="UP000298138">
    <property type="component" value="Unassembled WGS sequence"/>
</dbReference>
<evidence type="ECO:0000313" key="4">
    <source>
        <dbReference type="Proteomes" id="UP000298138"/>
    </source>
</evidence>
<dbReference type="SUPFAM" id="SSF54695">
    <property type="entry name" value="POZ domain"/>
    <property type="match status" value="2"/>
</dbReference>
<dbReference type="FunCoup" id="A0A4S2MTL1">
    <property type="interactions" value="34"/>
</dbReference>
<sequence length="554" mass="61943">MSSVHTPSSEPGIFTSQNVTPTSRGGNHWFPDIPKILPHEMVFPIQIGSELFRLSGASISSDAPSYFSQFFERQLAANGPDERPPIRTLYIDRDPETFRDIARHLQGYHISPRDGAHFVRLFADAQFYNLPKLISQLFESEIYISIGGQPFQIHREIFQSPGNTPNFFTLGFAVFFSNPHDVFPGLNREGLLRPPSILPPEVPNRDPDVFAEILHLLRGYPLRIRDEEHRARLVRDCRYYSFKGLEQKLCRHEIAWNGVSGRWEIVMRMPDLKPSGISVVESGREAGEMEDEGDGGDATTEARDGDAEDSGRGIPIMYARPFVDEQPRELVLEIGNEATTLDPRNGYAEFSGIDKKRVAALVRVIKSKLREEWGAGEGEMGVEGGDAERVRFVMEEGTHVELDGTSIRAPETFMLRHRVGVGVTGAAGGDPPPPPRSDAMVEFAGGDEARSRVQAAEVMTSSLAPTDPHAQQRKRLKRTHGEVTDEDRWIVKRGLWRLRVQRTRRQHITPSSTSTSSNQPRTATTTGLEIVLVAVKLDAFTGELGRNQKRSFLA</sequence>
<dbReference type="PANTHER" id="PTHR31758:SF2">
    <property type="entry name" value="BTB_POZ DOMAIN-CONTAINING PROTEIN YLR108C"/>
    <property type="match status" value="1"/>
</dbReference>
<reference evidence="3 4" key="1">
    <citation type="submission" date="2019-04" db="EMBL/GenBank/DDBJ databases">
        <title>Comparative genomics and transcriptomics to analyze fruiting body development in filamentous ascomycetes.</title>
        <authorList>
            <consortium name="DOE Joint Genome Institute"/>
            <person name="Lutkenhaus R."/>
            <person name="Traeger S."/>
            <person name="Breuer J."/>
            <person name="Kuo A."/>
            <person name="Lipzen A."/>
            <person name="Pangilinan J."/>
            <person name="Dilworth D."/>
            <person name="Sandor L."/>
            <person name="Poggeler S."/>
            <person name="Barry K."/>
            <person name="Grigoriev I.V."/>
            <person name="Nowrousian M."/>
        </authorList>
    </citation>
    <scope>NUCLEOTIDE SEQUENCE [LARGE SCALE GENOMIC DNA]</scope>
    <source>
        <strain evidence="3 4">CBS 389.68</strain>
    </source>
</reference>
<feature type="compositionally biased region" description="Basic and acidic residues" evidence="1">
    <location>
        <begin position="300"/>
        <end position="310"/>
    </location>
</feature>
<name>A0A4S2MTL1_9PEZI</name>
<evidence type="ECO:0000313" key="3">
    <source>
        <dbReference type="EMBL" id="TGZ79842.1"/>
    </source>
</evidence>
<feature type="region of interest" description="Disordered" evidence="1">
    <location>
        <begin position="1"/>
        <end position="25"/>
    </location>
</feature>
<dbReference type="AlphaFoldDB" id="A0A4S2MTL1"/>
<dbReference type="PANTHER" id="PTHR31758">
    <property type="entry name" value="BTB/POZ DOMAIN-CONTAINING PROTEIN YLR108C"/>
    <property type="match status" value="1"/>
</dbReference>
<feature type="region of interest" description="Disordered" evidence="1">
    <location>
        <begin position="283"/>
        <end position="310"/>
    </location>
</feature>
<dbReference type="GO" id="GO:0051260">
    <property type="term" value="P:protein homooligomerization"/>
    <property type="evidence" value="ECO:0007669"/>
    <property type="project" value="InterPro"/>
</dbReference>
<feature type="domain" description="Potassium channel tetramerisation-type BTB" evidence="2">
    <location>
        <begin position="45"/>
        <end position="135"/>
    </location>
</feature>
<gene>
    <name evidence="3" type="ORF">EX30DRAFT_396674</name>
</gene>
<organism evidence="3 4">
    <name type="scientific">Ascodesmis nigricans</name>
    <dbReference type="NCBI Taxonomy" id="341454"/>
    <lineage>
        <taxon>Eukaryota</taxon>
        <taxon>Fungi</taxon>
        <taxon>Dikarya</taxon>
        <taxon>Ascomycota</taxon>
        <taxon>Pezizomycotina</taxon>
        <taxon>Pezizomycetes</taxon>
        <taxon>Pezizales</taxon>
        <taxon>Ascodesmidaceae</taxon>
        <taxon>Ascodesmis</taxon>
    </lineage>
</organism>
<evidence type="ECO:0000259" key="2">
    <source>
        <dbReference type="Pfam" id="PF02214"/>
    </source>
</evidence>
<keyword evidence="4" id="KW-1185">Reference proteome</keyword>
<dbReference type="Gene3D" id="3.30.710.10">
    <property type="entry name" value="Potassium Channel Kv1.1, Chain A"/>
    <property type="match status" value="2"/>
</dbReference>
<dbReference type="InParanoid" id="A0A4S2MTL1"/>
<proteinExistence type="predicted"/>
<protein>
    <recommendedName>
        <fullName evidence="2">Potassium channel tetramerisation-type BTB domain-containing protein</fullName>
    </recommendedName>
</protein>
<dbReference type="EMBL" id="ML220128">
    <property type="protein sequence ID" value="TGZ79842.1"/>
    <property type="molecule type" value="Genomic_DNA"/>
</dbReference>